<organism evidence="1 2">
    <name type="scientific">Porites lobata</name>
    <dbReference type="NCBI Taxonomy" id="104759"/>
    <lineage>
        <taxon>Eukaryota</taxon>
        <taxon>Metazoa</taxon>
        <taxon>Cnidaria</taxon>
        <taxon>Anthozoa</taxon>
        <taxon>Hexacorallia</taxon>
        <taxon>Scleractinia</taxon>
        <taxon>Fungiina</taxon>
        <taxon>Poritidae</taxon>
        <taxon>Porites</taxon>
    </lineage>
</organism>
<evidence type="ECO:0000313" key="2">
    <source>
        <dbReference type="Proteomes" id="UP001159405"/>
    </source>
</evidence>
<sequence length="164" mass="18451">MLKESTVRAFKQAYEKSLREENKKGNTDATVIAIPSYTRGQPPIFRELDSKLISLLKSIRSRGGVVNFCVVKAKLWHLFIPLEITINREAKRFMKDKFTTWYSDEVKQQIESGGDSTDINVDPTLTVLQPLHAVSLMDIYNHLSSPAGVRDIAKGWEKAGISGL</sequence>
<dbReference type="Proteomes" id="UP001159405">
    <property type="component" value="Unassembled WGS sequence"/>
</dbReference>
<accession>A0ABN8NQ27</accession>
<evidence type="ECO:0000313" key="1">
    <source>
        <dbReference type="EMBL" id="CAH3117841.1"/>
    </source>
</evidence>
<keyword evidence="2" id="KW-1185">Reference proteome</keyword>
<proteinExistence type="predicted"/>
<comment type="caution">
    <text evidence="1">The sequence shown here is derived from an EMBL/GenBank/DDBJ whole genome shotgun (WGS) entry which is preliminary data.</text>
</comment>
<name>A0ABN8NQ27_9CNID</name>
<gene>
    <name evidence="1" type="ORF">PLOB_00026107</name>
</gene>
<reference evidence="1 2" key="1">
    <citation type="submission" date="2022-05" db="EMBL/GenBank/DDBJ databases">
        <authorList>
            <consortium name="Genoscope - CEA"/>
            <person name="William W."/>
        </authorList>
    </citation>
    <scope>NUCLEOTIDE SEQUENCE [LARGE SCALE GENOMIC DNA]</scope>
</reference>
<protein>
    <submittedName>
        <fullName evidence="1">Uncharacterized protein</fullName>
    </submittedName>
</protein>
<dbReference type="EMBL" id="CALNXK010000031">
    <property type="protein sequence ID" value="CAH3117841.1"/>
    <property type="molecule type" value="Genomic_DNA"/>
</dbReference>